<dbReference type="Gene3D" id="3.90.79.10">
    <property type="entry name" value="Nucleoside Triphosphate Pyrophosphohydrolase"/>
    <property type="match status" value="1"/>
</dbReference>
<organism evidence="8 9">
    <name type="scientific">Drosophila pseudoobscura pseudoobscura</name>
    <name type="common">Fruit fly</name>
    <dbReference type="NCBI Taxonomy" id="46245"/>
    <lineage>
        <taxon>Eukaryota</taxon>
        <taxon>Metazoa</taxon>
        <taxon>Ecdysozoa</taxon>
        <taxon>Arthropoda</taxon>
        <taxon>Hexapoda</taxon>
        <taxon>Insecta</taxon>
        <taxon>Pterygota</taxon>
        <taxon>Neoptera</taxon>
        <taxon>Endopterygota</taxon>
        <taxon>Diptera</taxon>
        <taxon>Brachycera</taxon>
        <taxon>Muscomorpha</taxon>
        <taxon>Ephydroidea</taxon>
        <taxon>Drosophilidae</taxon>
        <taxon>Drosophila</taxon>
        <taxon>Sophophora</taxon>
    </lineage>
</organism>
<dbReference type="AlphaFoldDB" id="A0A6I8UG54"/>
<keyword evidence="4" id="KW-0378">Hydrolase</keyword>
<dbReference type="PANTHER" id="PTHR12992:SF11">
    <property type="entry name" value="MITOCHONDRIAL COENZYME A DIPHOSPHATASE NUDT8"/>
    <property type="match status" value="1"/>
</dbReference>
<evidence type="ECO:0000256" key="4">
    <source>
        <dbReference type="ARBA" id="ARBA00022801"/>
    </source>
</evidence>
<evidence type="ECO:0000313" key="9">
    <source>
        <dbReference type="RefSeq" id="XP_001354898.3"/>
    </source>
</evidence>
<proteinExistence type="predicted"/>
<evidence type="ECO:0000256" key="6">
    <source>
        <dbReference type="ARBA" id="ARBA00023211"/>
    </source>
</evidence>
<evidence type="ECO:0000256" key="5">
    <source>
        <dbReference type="ARBA" id="ARBA00022842"/>
    </source>
</evidence>
<keyword evidence="6" id="KW-0464">Manganese</keyword>
<dbReference type="Proteomes" id="UP000001819">
    <property type="component" value="Chromosome X"/>
</dbReference>
<dbReference type="PANTHER" id="PTHR12992">
    <property type="entry name" value="NUDIX HYDROLASE"/>
    <property type="match status" value="1"/>
</dbReference>
<evidence type="ECO:0000256" key="2">
    <source>
        <dbReference type="ARBA" id="ARBA00001946"/>
    </source>
</evidence>
<dbReference type="GO" id="GO:0010945">
    <property type="term" value="F:coenzyme A diphosphatase activity"/>
    <property type="evidence" value="ECO:0007669"/>
    <property type="project" value="InterPro"/>
</dbReference>
<gene>
    <name evidence="9" type="primary">LOC4814648</name>
</gene>
<comment type="cofactor">
    <cofactor evidence="1">
        <name>Mn(2+)</name>
        <dbReference type="ChEBI" id="CHEBI:29035"/>
    </cofactor>
</comment>
<dbReference type="InterPro" id="IPR045121">
    <property type="entry name" value="CoAse"/>
</dbReference>
<dbReference type="RefSeq" id="XP_001354898.3">
    <property type="nucleotide sequence ID" value="XM_001354862.3"/>
</dbReference>
<dbReference type="InterPro" id="IPR000086">
    <property type="entry name" value="NUDIX_hydrolase_dom"/>
</dbReference>
<dbReference type="InterPro" id="IPR015797">
    <property type="entry name" value="NUDIX_hydrolase-like_dom_sf"/>
</dbReference>
<dbReference type="Pfam" id="PF00293">
    <property type="entry name" value="NUDIX"/>
    <property type="match status" value="1"/>
</dbReference>
<evidence type="ECO:0000313" key="8">
    <source>
        <dbReference type="Proteomes" id="UP000001819"/>
    </source>
</evidence>
<dbReference type="KEGG" id="dpo:4814648"/>
<dbReference type="CDD" id="cd03426">
    <property type="entry name" value="NUDIX_CoAse_Nudt7"/>
    <property type="match status" value="1"/>
</dbReference>
<reference evidence="9" key="1">
    <citation type="submission" date="2025-08" db="UniProtKB">
        <authorList>
            <consortium name="RefSeq"/>
        </authorList>
    </citation>
    <scope>IDENTIFICATION</scope>
    <source>
        <strain evidence="9">MV-25-SWS-2005</strain>
        <tissue evidence="9">Whole body</tissue>
    </source>
</reference>
<dbReference type="ExpressionAtlas" id="A0A6I8UG54">
    <property type="expression patterns" value="baseline"/>
</dbReference>
<dbReference type="InParanoid" id="A0A6I8UG54"/>
<dbReference type="FunCoup" id="A0A6I8UG54">
    <property type="interactions" value="188"/>
</dbReference>
<dbReference type="PROSITE" id="PS51462">
    <property type="entry name" value="NUDIX"/>
    <property type="match status" value="1"/>
</dbReference>
<comment type="cofactor">
    <cofactor evidence="2">
        <name>Mg(2+)</name>
        <dbReference type="ChEBI" id="CHEBI:18420"/>
    </cofactor>
</comment>
<evidence type="ECO:0000259" key="7">
    <source>
        <dbReference type="PROSITE" id="PS51462"/>
    </source>
</evidence>
<keyword evidence="3" id="KW-0479">Metal-binding</keyword>
<name>A0A6I8UG54_DROPS</name>
<accession>A0A6I8UG54</accession>
<evidence type="ECO:0000256" key="3">
    <source>
        <dbReference type="ARBA" id="ARBA00022723"/>
    </source>
</evidence>
<keyword evidence="8" id="KW-1185">Reference proteome</keyword>
<sequence length="310" mass="35456">MVFQLYCLHHFWFRDLNIIGFPFHLNLKDKNSMSLATVHSARQRMPLLLRTPMCHLSSSATVASQRTDPQVLSPDDYAALLSPEQQERCMKKMRNLPAFPRPKSLTPNMREKLSASVLIALCQERGTDEISLLYTRRSRHLRSHSFQISFPGGKRDESDASYVDCALRETEEEIGLSRDRIQVWGEAKPLYLPRTSAIVPVVGFVPDFHMSELRLNWEEVEEVFSIPLNALMAPKAARHTQFRSGYSGPVFVVDHYRIWGITGYLTHVFLHCLLPPSLLPESLKTNIKFVRPFKIPPKPGHHHSDPSMAS</sequence>
<dbReference type="GO" id="GO:0046872">
    <property type="term" value="F:metal ion binding"/>
    <property type="evidence" value="ECO:0007669"/>
    <property type="project" value="UniProtKB-KW"/>
</dbReference>
<dbReference type="SUPFAM" id="SSF55811">
    <property type="entry name" value="Nudix"/>
    <property type="match status" value="1"/>
</dbReference>
<keyword evidence="5" id="KW-0460">Magnesium</keyword>
<protein>
    <submittedName>
        <fullName evidence="9">Nucleoside diphosphate-linked moiety X motif 8</fullName>
    </submittedName>
</protein>
<feature type="domain" description="Nudix hydrolase" evidence="7">
    <location>
        <begin position="112"/>
        <end position="253"/>
    </location>
</feature>
<evidence type="ECO:0000256" key="1">
    <source>
        <dbReference type="ARBA" id="ARBA00001936"/>
    </source>
</evidence>